<dbReference type="EMBL" id="RWJF01000001">
    <property type="protein sequence ID" value="RST30195.1"/>
    <property type="molecule type" value="Genomic_DNA"/>
</dbReference>
<keyword evidence="2" id="KW-1185">Reference proteome</keyword>
<reference evidence="1 2" key="1">
    <citation type="submission" date="2018-12" db="EMBL/GenBank/DDBJ databases">
        <title>Sphingomonas sp. HMF7854 Genome sequencing and assembly.</title>
        <authorList>
            <person name="Cha I."/>
            <person name="Kang H."/>
            <person name="Kim H."/>
            <person name="Kang J."/>
            <person name="Joh K."/>
        </authorList>
    </citation>
    <scope>NUCLEOTIDE SEQUENCE [LARGE SCALE GENOMIC DNA]</scope>
    <source>
        <strain evidence="1 2">HMF7854</strain>
    </source>
</reference>
<dbReference type="RefSeq" id="WP_126718029.1">
    <property type="nucleotide sequence ID" value="NZ_RWJF01000001.1"/>
</dbReference>
<comment type="caution">
    <text evidence="1">The sequence shown here is derived from an EMBL/GenBank/DDBJ whole genome shotgun (WGS) entry which is preliminary data.</text>
</comment>
<dbReference type="AlphaFoldDB" id="A0A429V8D5"/>
<gene>
    <name evidence="1" type="ORF">HMF7854_04635</name>
</gene>
<evidence type="ECO:0000313" key="2">
    <source>
        <dbReference type="Proteomes" id="UP000274661"/>
    </source>
</evidence>
<accession>A0A429V8D5</accession>
<dbReference type="Proteomes" id="UP000274661">
    <property type="component" value="Unassembled WGS sequence"/>
</dbReference>
<sequence length="114" mass="11772">MRKQKIENAAFEVAEQVRTVEDCIDETLGQLAELQSRMIGLRATAGVAVATGHAALVEVAAALQGLVAARGGMANAHAALKDAQQLVPGLRTVAFGDGEECPPKTAVAPLRVVA</sequence>
<proteinExistence type="predicted"/>
<evidence type="ECO:0000313" key="1">
    <source>
        <dbReference type="EMBL" id="RST30195.1"/>
    </source>
</evidence>
<dbReference type="OrthoDB" id="7595070at2"/>
<name>A0A429V8D5_9SPHN</name>
<organism evidence="1 2">
    <name type="scientific">Sphingomonas ginkgonis</name>
    <dbReference type="NCBI Taxonomy" id="2315330"/>
    <lineage>
        <taxon>Bacteria</taxon>
        <taxon>Pseudomonadati</taxon>
        <taxon>Pseudomonadota</taxon>
        <taxon>Alphaproteobacteria</taxon>
        <taxon>Sphingomonadales</taxon>
        <taxon>Sphingomonadaceae</taxon>
        <taxon>Sphingomonas</taxon>
    </lineage>
</organism>
<protein>
    <submittedName>
        <fullName evidence="1">Uncharacterized protein</fullName>
    </submittedName>
</protein>